<reference evidence="1 2" key="1">
    <citation type="submission" date="2016-10" db="EMBL/GenBank/DDBJ databases">
        <authorList>
            <person name="de Groot N.N."/>
        </authorList>
    </citation>
    <scope>NUCLEOTIDE SEQUENCE [LARGE SCALE GENOMIC DNA]</scope>
    <source>
        <strain evidence="1 2">DSM 26515</strain>
    </source>
</reference>
<dbReference type="PANTHER" id="PTHR39201:SF1">
    <property type="entry name" value="FLAVODOXIN-LIKE DOMAIN-CONTAINING PROTEIN"/>
    <property type="match status" value="1"/>
</dbReference>
<dbReference type="SUPFAM" id="SSF52218">
    <property type="entry name" value="Flavoproteins"/>
    <property type="match status" value="1"/>
</dbReference>
<sequence length="178" mass="19015">MAPASPLLIVYYSRSGTTARVGHALAQRLAADELAIEDLRAERGVPVWRAMLDRLLNTLPPIAPVSVPLGSYDLVVLGTPVWGARPAAPMRRFLHDYASILPEVAFFCTMGGSGAQSTFADMQARLGKPPRASCAFDAKALGDESYLDTLDGFATQLADGVHPPLHHTPATNGIRVHS</sequence>
<name>A0A1H6QM84_9GAMM</name>
<dbReference type="Proteomes" id="UP000199420">
    <property type="component" value="Unassembled WGS sequence"/>
</dbReference>
<dbReference type="Gene3D" id="3.40.50.360">
    <property type="match status" value="1"/>
</dbReference>
<dbReference type="EMBL" id="FNYC01000001">
    <property type="protein sequence ID" value="SEI44739.1"/>
    <property type="molecule type" value="Genomic_DNA"/>
</dbReference>
<gene>
    <name evidence="1" type="ORF">SAMN04487997_0710</name>
</gene>
<accession>A0A1H6QM84</accession>
<proteinExistence type="predicted"/>
<dbReference type="STRING" id="529704.SAMN02927913_0626"/>
<dbReference type="InterPro" id="IPR029039">
    <property type="entry name" value="Flavoprotein-like_sf"/>
</dbReference>
<keyword evidence="2" id="KW-1185">Reference proteome</keyword>
<dbReference type="PANTHER" id="PTHR39201">
    <property type="entry name" value="EXPORTED PROTEIN-RELATED"/>
    <property type="match status" value="1"/>
</dbReference>
<dbReference type="RefSeq" id="WP_091333490.1">
    <property type="nucleotide sequence ID" value="NZ_FNYC01000001.1"/>
</dbReference>
<protein>
    <submittedName>
        <fullName evidence="1">Flavodoxin</fullName>
    </submittedName>
</protein>
<evidence type="ECO:0000313" key="1">
    <source>
        <dbReference type="EMBL" id="SEI44739.1"/>
    </source>
</evidence>
<evidence type="ECO:0000313" key="2">
    <source>
        <dbReference type="Proteomes" id="UP000199420"/>
    </source>
</evidence>
<organism evidence="1 2">
    <name type="scientific">Frateuria terrea</name>
    <dbReference type="NCBI Taxonomy" id="529704"/>
    <lineage>
        <taxon>Bacteria</taxon>
        <taxon>Pseudomonadati</taxon>
        <taxon>Pseudomonadota</taxon>
        <taxon>Gammaproteobacteria</taxon>
        <taxon>Lysobacterales</taxon>
        <taxon>Rhodanobacteraceae</taxon>
        <taxon>Frateuria</taxon>
    </lineage>
</organism>
<dbReference type="OrthoDB" id="9806505at2"/>
<dbReference type="AlphaFoldDB" id="A0A1H6QM84"/>